<dbReference type="InterPro" id="IPR019021">
    <property type="entry name" value="Mms22"/>
</dbReference>
<name>A0A8E5HSQ7_USTVR</name>
<dbReference type="GO" id="GO:0035361">
    <property type="term" value="C:Cul8-RING ubiquitin ligase complex"/>
    <property type="evidence" value="ECO:0007669"/>
    <property type="project" value="TreeGrafter"/>
</dbReference>
<dbReference type="GeneID" id="66065837"/>
<sequence length="807" mass="92277">MLVLFILGMDKLRNLYARLNDKNFRDRGIREDVRIIHSWVMIMRILDLAQIPRGCFWDVARQYIGQEQDTSSSDARDHERVWEDMFTLLPLVEFNSSGVIQSGSRHDASKDGWAIPQSLLRRVFQLYEANHRQSAGFNDYCRALVGRCYYLVREWGWHKCVSVVGLMFDFFGSQQLAHLRNEEVYQSPRFLENLAGEPILDIEVGDPCFHIFLKLVAVAIRKFRDTDSVKDIRNLVARTMPNHNRQHNKDESVHPRDLAALRNHHDLLCTLFWAAPPELRPATALIQNLVLPATSHKEACLINLHAWTQLLTLLRRQESVSISKDVVNATIAHNKAVLKDIIYASATASLDAIRCAPDLFSATFAINTAQLRFIFMHFSEAQPELDWRILRRSLETLESMLSKIDDFKTNEESQRSDFQISNSAQADDALLVLDRGLSQSFFRLTRCALSGADDGLLPSFETERLHCVEEIVTLAARITMRFVDGGLMRLSGAFESCKYQLFNGLPHQLDLHQRKYLGLFVKTLLQYDLENPEDAGFSLFEVWLLSLASPWMTLEYGIALGKQLHRRGEAFVSDMVADLTGPPDYDISRALFEHGISSMRQSLGDAGSCRKRTLTKEYSLILKRLMDQVKSDLRTTVAKPAEHSNYVVFIQGIVSLIKIHGSSICVVDDYFYQTSKEYSPSTEDPKLHMANLMSYGLQLHDGDMRISYRLFYLLFNNAKSSIVEEKMRDEIELLRKGMTNRGIKCFILNSMLPAVINAAFQEHDAYMLLDIYTEVFRLYFAGEVVSRELLAEDLTSTCTVLQAIFSI</sequence>
<dbReference type="OrthoDB" id="2386201at2759"/>
<proteinExistence type="predicted"/>
<keyword evidence="2" id="KW-1185">Reference proteome</keyword>
<evidence type="ECO:0000313" key="1">
    <source>
        <dbReference type="EMBL" id="QUC20818.1"/>
    </source>
</evidence>
<dbReference type="Pfam" id="PF09462">
    <property type="entry name" value="Mus7"/>
    <property type="match status" value="2"/>
</dbReference>
<dbReference type="PANTHER" id="PTHR28122:SF1">
    <property type="entry name" value="E3 UBIQUITIN-PROTEIN LIGASE SUBSTRATE RECEPTOR MMS22"/>
    <property type="match status" value="1"/>
</dbReference>
<gene>
    <name evidence="1" type="ORF">UV8b_05059</name>
</gene>
<organism evidence="1 2">
    <name type="scientific">Ustilaginoidea virens</name>
    <name type="common">Rice false smut fungus</name>
    <name type="synonym">Villosiclava virens</name>
    <dbReference type="NCBI Taxonomy" id="1159556"/>
    <lineage>
        <taxon>Eukaryota</taxon>
        <taxon>Fungi</taxon>
        <taxon>Dikarya</taxon>
        <taxon>Ascomycota</taxon>
        <taxon>Pezizomycotina</taxon>
        <taxon>Sordariomycetes</taxon>
        <taxon>Hypocreomycetidae</taxon>
        <taxon>Hypocreales</taxon>
        <taxon>Clavicipitaceae</taxon>
        <taxon>Ustilaginoidea</taxon>
    </lineage>
</organism>
<dbReference type="GO" id="GO:0000724">
    <property type="term" value="P:double-strand break repair via homologous recombination"/>
    <property type="evidence" value="ECO:0007669"/>
    <property type="project" value="TreeGrafter"/>
</dbReference>
<dbReference type="Proteomes" id="UP000027002">
    <property type="component" value="Chromosome 4"/>
</dbReference>
<dbReference type="GO" id="GO:0005634">
    <property type="term" value="C:nucleus"/>
    <property type="evidence" value="ECO:0007669"/>
    <property type="project" value="InterPro"/>
</dbReference>
<dbReference type="AlphaFoldDB" id="A0A8E5HSQ7"/>
<accession>A0A8E5HSQ7</accession>
<evidence type="ECO:0000313" key="2">
    <source>
        <dbReference type="Proteomes" id="UP000027002"/>
    </source>
</evidence>
<protein>
    <submittedName>
        <fullName evidence="1">Uncharacterized protein</fullName>
    </submittedName>
</protein>
<dbReference type="GO" id="GO:0031297">
    <property type="term" value="P:replication fork processing"/>
    <property type="evidence" value="ECO:0007669"/>
    <property type="project" value="InterPro"/>
</dbReference>
<dbReference type="PANTHER" id="PTHR28122">
    <property type="entry name" value="E3 UBIQUITIN-PROTEIN LIGASE SUBSTRATE RECEPTOR MMS22"/>
    <property type="match status" value="1"/>
</dbReference>
<dbReference type="RefSeq" id="XP_042998491.1">
    <property type="nucleotide sequence ID" value="XM_043142557.1"/>
</dbReference>
<reference evidence="1" key="1">
    <citation type="submission" date="2020-03" db="EMBL/GenBank/DDBJ databases">
        <title>A mixture of massive structural variations and highly conserved coding sequences in Ustilaginoidea virens genome.</title>
        <authorList>
            <person name="Zhang K."/>
            <person name="Zhao Z."/>
            <person name="Zhang Z."/>
            <person name="Li Y."/>
            <person name="Hsiang T."/>
            <person name="Sun W."/>
        </authorList>
    </citation>
    <scope>NUCLEOTIDE SEQUENCE</scope>
    <source>
        <strain evidence="1">UV-8b</strain>
    </source>
</reference>
<dbReference type="KEGG" id="uvi:66065837"/>
<dbReference type="EMBL" id="CP072756">
    <property type="protein sequence ID" value="QUC20818.1"/>
    <property type="molecule type" value="Genomic_DNA"/>
</dbReference>